<organism evidence="1 2">
    <name type="scientific">Lepisosteus oculatus</name>
    <name type="common">Spotted gar</name>
    <dbReference type="NCBI Taxonomy" id="7918"/>
    <lineage>
        <taxon>Eukaryota</taxon>
        <taxon>Metazoa</taxon>
        <taxon>Chordata</taxon>
        <taxon>Craniata</taxon>
        <taxon>Vertebrata</taxon>
        <taxon>Euteleostomi</taxon>
        <taxon>Actinopterygii</taxon>
        <taxon>Neopterygii</taxon>
        <taxon>Holostei</taxon>
        <taxon>Semionotiformes</taxon>
        <taxon>Lepisosteidae</taxon>
        <taxon>Lepisosteus</taxon>
    </lineage>
</organism>
<evidence type="ECO:0000313" key="2">
    <source>
        <dbReference type="Proteomes" id="UP000018468"/>
    </source>
</evidence>
<protein>
    <submittedName>
        <fullName evidence="1">Uncharacterized protein</fullName>
    </submittedName>
</protein>
<dbReference type="InParanoid" id="W5M0C0"/>
<accession>W5M0C0</accession>
<reference evidence="1" key="3">
    <citation type="submission" date="2025-09" db="UniProtKB">
        <authorList>
            <consortium name="Ensembl"/>
        </authorList>
    </citation>
    <scope>IDENTIFICATION</scope>
</reference>
<keyword evidence="2" id="KW-1185">Reference proteome</keyword>
<proteinExistence type="predicted"/>
<evidence type="ECO:0000313" key="1">
    <source>
        <dbReference type="Ensembl" id="ENSLOCP00000001827.1"/>
    </source>
</evidence>
<sequence length="58" mass="6757">KIDSNVTSVERDSDLFFKTSKGDLARRLQQCCDQVNVALRKNKRSQKCAFLHMEKIQK</sequence>
<name>W5M0C0_LEPOC</name>
<dbReference type="Bgee" id="ENSLOCG00000001594">
    <property type="expression patterns" value="Expressed in camera-type eye and 6 other cell types or tissues"/>
</dbReference>
<reference evidence="2" key="1">
    <citation type="submission" date="2011-12" db="EMBL/GenBank/DDBJ databases">
        <title>The Draft Genome of Lepisosteus oculatus.</title>
        <authorList>
            <consortium name="The Broad Institute Genome Assembly &amp; Analysis Group"/>
            <consortium name="Computational R&amp;D Group"/>
            <consortium name="and Sequencing Platform"/>
            <person name="Di Palma F."/>
            <person name="Alfoldi J."/>
            <person name="Johnson J."/>
            <person name="Berlin A."/>
            <person name="Gnerre S."/>
            <person name="Jaffe D."/>
            <person name="MacCallum I."/>
            <person name="Young S."/>
            <person name="Walker B.J."/>
            <person name="Lander E.S."/>
            <person name="Lindblad-Toh K."/>
        </authorList>
    </citation>
    <scope>NUCLEOTIDE SEQUENCE [LARGE SCALE GENOMIC DNA]</scope>
</reference>
<dbReference type="AlphaFoldDB" id="W5M0C0"/>
<dbReference type="HOGENOM" id="CLU_2984230_0_0_1"/>
<dbReference type="EMBL" id="AHAT01032349">
    <property type="status" value="NOT_ANNOTATED_CDS"/>
    <property type="molecule type" value="Genomic_DNA"/>
</dbReference>
<dbReference type="Ensembl" id="ENSLOCT00000001832.1">
    <property type="protein sequence ID" value="ENSLOCP00000001827.1"/>
    <property type="gene ID" value="ENSLOCG00000001594.1"/>
</dbReference>
<reference evidence="1" key="2">
    <citation type="submission" date="2025-08" db="UniProtKB">
        <authorList>
            <consortium name="Ensembl"/>
        </authorList>
    </citation>
    <scope>IDENTIFICATION</scope>
</reference>
<dbReference type="Proteomes" id="UP000018468">
    <property type="component" value="Linkage group LG13"/>
</dbReference>